<gene>
    <name evidence="1" type="primary">ccoS</name>
    <name evidence="1" type="ORF">CIGN_1443</name>
</gene>
<reference evidence="1 2" key="1">
    <citation type="journal article" date="2017" name="Genome Biol. Evol.">
        <title>Comparative Genomic Analysis Identifies a Campylobacter Clade Deficient in Selenium Metabolism.</title>
        <authorList>
            <person name="Miller W.G."/>
            <person name="Yee E."/>
            <person name="Lopes B.S."/>
            <person name="Chapman M.H."/>
            <person name="Huynh S."/>
            <person name="Bono J.L."/>
            <person name="Parker C.T."/>
            <person name="Strachan N.J.C."/>
            <person name="Forbes K.J."/>
        </authorList>
    </citation>
    <scope>NUCLEOTIDE SEQUENCE [LARGE SCALE GENOMIC DNA]</scope>
    <source>
        <strain evidence="1 2">NCTC 13003</strain>
    </source>
</reference>
<protein>
    <submittedName>
        <fullName evidence="1">Cytochrome oxidase maturation protein, cbb3-type</fullName>
    </submittedName>
</protein>
<dbReference type="InterPro" id="IPR004714">
    <property type="entry name" value="Cyt_oxidase_maturation_cbb3"/>
</dbReference>
<dbReference type="NCBIfam" id="TIGR00847">
    <property type="entry name" value="ccoS"/>
    <property type="match status" value="1"/>
</dbReference>
<proteinExistence type="predicted"/>
<dbReference type="EMBL" id="CP018788">
    <property type="protein sequence ID" value="ARQ99687.1"/>
    <property type="molecule type" value="Genomic_DNA"/>
</dbReference>
<organism evidence="1 2">
    <name type="scientific">Campylobacter devanensis</name>
    <dbReference type="NCBI Taxonomy" id="3161138"/>
    <lineage>
        <taxon>Bacteria</taxon>
        <taxon>Pseudomonadati</taxon>
        <taxon>Campylobacterota</taxon>
        <taxon>Epsilonproteobacteria</taxon>
        <taxon>Campylobacterales</taxon>
        <taxon>Campylobacteraceae</taxon>
        <taxon>Campylobacter</taxon>
    </lineage>
</organism>
<accession>A0A381DB42</accession>
<sequence>MSGVIAIMLGISTLLGAAALFGLLWGVKTRQFDDYSKFLDGTKFDSEDALNDAINLENRKKDLMKKRDKDRGYRPPD</sequence>
<keyword evidence="2" id="KW-1185">Reference proteome</keyword>
<evidence type="ECO:0000313" key="2">
    <source>
        <dbReference type="Proteomes" id="UP000194309"/>
    </source>
</evidence>
<evidence type="ECO:0000313" key="1">
    <source>
        <dbReference type="EMBL" id="ARQ99687.1"/>
    </source>
</evidence>
<dbReference type="OrthoDB" id="5356320at2"/>
<dbReference type="KEGG" id="cdev:CIGN_1443"/>
<dbReference type="Proteomes" id="UP000194309">
    <property type="component" value="Chromosome"/>
</dbReference>
<accession>A0A1X9STW1</accession>
<dbReference type="Pfam" id="PF03597">
    <property type="entry name" value="FixS"/>
    <property type="match status" value="1"/>
</dbReference>
<dbReference type="AlphaFoldDB" id="A0A1X9STW1"/>
<dbReference type="STRING" id="1660064.CIGN_1443"/>
<name>A0A1X9STW1_9BACT</name>